<evidence type="ECO:0000313" key="2">
    <source>
        <dbReference type="Proteomes" id="UP000277145"/>
    </source>
</evidence>
<protein>
    <submittedName>
        <fullName evidence="1">Uncharacterized protein</fullName>
    </submittedName>
</protein>
<evidence type="ECO:0000313" key="1">
    <source>
        <dbReference type="EMBL" id="RJY34092.1"/>
    </source>
</evidence>
<dbReference type="AlphaFoldDB" id="A0A3A6V7M4"/>
<sequence length="61" mass="6994">MFYSLSKYNFVAVSFSLIHQENSVITLMLSIALLFERIQVICGCIDMVSSMRIAIMVERQC</sequence>
<dbReference type="Proteomes" id="UP000277145">
    <property type="component" value="Unassembled WGS sequence"/>
</dbReference>
<proteinExistence type="predicted"/>
<comment type="caution">
    <text evidence="1">The sequence shown here is derived from an EMBL/GenBank/DDBJ whole genome shotgun (WGS) entry which is preliminary data.</text>
</comment>
<dbReference type="EMBL" id="QWDR01000001">
    <property type="protein sequence ID" value="RJY34092.1"/>
    <property type="molecule type" value="Genomic_DNA"/>
</dbReference>
<organism evidence="1 2">
    <name type="scientific">Legionella pneumophila subsp. pneumophila</name>
    <dbReference type="NCBI Taxonomy" id="91891"/>
    <lineage>
        <taxon>Bacteria</taxon>
        <taxon>Pseudomonadati</taxon>
        <taxon>Pseudomonadota</taxon>
        <taxon>Gammaproteobacteria</taxon>
        <taxon>Legionellales</taxon>
        <taxon>Legionellaceae</taxon>
        <taxon>Legionella</taxon>
    </lineage>
</organism>
<reference evidence="1 2" key="1">
    <citation type="submission" date="2018-08" db="EMBL/GenBank/DDBJ databases">
        <title>Genome Sequences of Legionella pneumophila subsp. pneumophila Isolates, Recovered from a Drinking Water System in a Large Builging.</title>
        <authorList>
            <person name="Gomez-Alvarez V."/>
            <person name="Boczek L."/>
            <person name="King D."/>
            <person name="Pemberton A."/>
            <person name="Pfaller S."/>
            <person name="Rodgers M."/>
            <person name="Santodomingo J."/>
            <person name="Revetta R."/>
        </authorList>
    </citation>
    <scope>NUCLEOTIDE SEQUENCE [LARGE SCALE GENOMIC DNA]</scope>
    <source>
        <strain evidence="1 2">L01C.1</strain>
    </source>
</reference>
<gene>
    <name evidence="1" type="ORF">D1H98_04665</name>
</gene>
<name>A0A3A6V7M4_LEGPN</name>
<accession>A0A3A6V7M4</accession>